<evidence type="ECO:0000256" key="8">
    <source>
        <dbReference type="SAM" id="MobiDB-lite"/>
    </source>
</evidence>
<dbReference type="Gene3D" id="6.10.330.20">
    <property type="match status" value="1"/>
</dbReference>
<evidence type="ECO:0000256" key="4">
    <source>
        <dbReference type="ARBA" id="ARBA00023128"/>
    </source>
</evidence>
<comment type="similarity">
    <text evidence="2">Belongs to the universal ribosomal protein uL29 family.</text>
</comment>
<comment type="caution">
    <text evidence="9">The sequence shown here is derived from an EMBL/GenBank/DDBJ whole genome shotgun (WGS) entry which is preliminary data.</text>
</comment>
<dbReference type="InterPro" id="IPR010729">
    <property type="entry name" value="Ribosomal_uL29_mit"/>
</dbReference>
<dbReference type="GO" id="GO:0032543">
    <property type="term" value="P:mitochondrial translation"/>
    <property type="evidence" value="ECO:0007669"/>
    <property type="project" value="TreeGrafter"/>
</dbReference>
<keyword evidence="10" id="KW-1185">Reference proteome</keyword>
<evidence type="ECO:0000313" key="9">
    <source>
        <dbReference type="EMBL" id="KAA8901700.1"/>
    </source>
</evidence>
<keyword evidence="3 9" id="KW-0689">Ribosomal protein</keyword>
<dbReference type="PANTHER" id="PTHR21183">
    <property type="entry name" value="RIBOSOMAL PROTEIN L47, MITOCHONDRIAL-RELATED"/>
    <property type="match status" value="1"/>
</dbReference>
<feature type="region of interest" description="Disordered" evidence="8">
    <location>
        <begin position="22"/>
        <end position="51"/>
    </location>
</feature>
<comment type="subcellular location">
    <subcellularLocation>
        <location evidence="1">Mitochondrion</location>
    </subcellularLocation>
</comment>
<proteinExistence type="inferred from homology"/>
<dbReference type="PANTHER" id="PTHR21183:SF18">
    <property type="entry name" value="LARGE RIBOSOMAL SUBUNIT PROTEIN UL29M"/>
    <property type="match status" value="1"/>
</dbReference>
<evidence type="ECO:0000256" key="2">
    <source>
        <dbReference type="ARBA" id="ARBA00009254"/>
    </source>
</evidence>
<dbReference type="GO" id="GO:0003735">
    <property type="term" value="F:structural constituent of ribosome"/>
    <property type="evidence" value="ECO:0007669"/>
    <property type="project" value="InterPro"/>
</dbReference>
<organism evidence="9 10">
    <name type="scientific">Sphaerosporella brunnea</name>
    <dbReference type="NCBI Taxonomy" id="1250544"/>
    <lineage>
        <taxon>Eukaryota</taxon>
        <taxon>Fungi</taxon>
        <taxon>Dikarya</taxon>
        <taxon>Ascomycota</taxon>
        <taxon>Pezizomycotina</taxon>
        <taxon>Pezizomycetes</taxon>
        <taxon>Pezizales</taxon>
        <taxon>Pyronemataceae</taxon>
        <taxon>Sphaerosporella</taxon>
    </lineage>
</organism>
<dbReference type="AlphaFoldDB" id="A0A5J5ERJ1"/>
<evidence type="ECO:0000256" key="3">
    <source>
        <dbReference type="ARBA" id="ARBA00022980"/>
    </source>
</evidence>
<keyword evidence="4" id="KW-0496">Mitochondrion</keyword>
<evidence type="ECO:0000256" key="7">
    <source>
        <dbReference type="ARBA" id="ARBA00035399"/>
    </source>
</evidence>
<reference evidence="9 10" key="1">
    <citation type="submission" date="2019-09" db="EMBL/GenBank/DDBJ databases">
        <title>Draft genome of the ectomycorrhizal ascomycete Sphaerosporella brunnea.</title>
        <authorList>
            <consortium name="DOE Joint Genome Institute"/>
            <person name="Benucci G.M."/>
            <person name="Marozzi G."/>
            <person name="Antonielli L."/>
            <person name="Sanchez S."/>
            <person name="Marco P."/>
            <person name="Wang X."/>
            <person name="Falini L.B."/>
            <person name="Barry K."/>
            <person name="Haridas S."/>
            <person name="Lipzen A."/>
            <person name="Labutti K."/>
            <person name="Grigoriev I.V."/>
            <person name="Murat C."/>
            <person name="Martin F."/>
            <person name="Albertini E."/>
            <person name="Donnini D."/>
            <person name="Bonito G."/>
        </authorList>
    </citation>
    <scope>NUCLEOTIDE SEQUENCE [LARGE SCALE GENOMIC DNA]</scope>
    <source>
        <strain evidence="9 10">Sb_GMNB300</strain>
    </source>
</reference>
<dbReference type="OrthoDB" id="270763at2759"/>
<gene>
    <name evidence="9" type="ORF">FN846DRAFT_956724</name>
</gene>
<dbReference type="GO" id="GO:0005762">
    <property type="term" value="C:mitochondrial large ribosomal subunit"/>
    <property type="evidence" value="ECO:0007669"/>
    <property type="project" value="TreeGrafter"/>
</dbReference>
<evidence type="ECO:0000313" key="10">
    <source>
        <dbReference type="Proteomes" id="UP000326924"/>
    </source>
</evidence>
<dbReference type="Pfam" id="PF06984">
    <property type="entry name" value="MRP-L47"/>
    <property type="match status" value="1"/>
</dbReference>
<protein>
    <recommendedName>
        <fullName evidence="6">Large ribosomal subunit protein uL29m</fullName>
    </recommendedName>
    <alternativeName>
        <fullName evidence="7">54S ribosomal protein L4, mitochondrial</fullName>
    </alternativeName>
</protein>
<evidence type="ECO:0000256" key="5">
    <source>
        <dbReference type="ARBA" id="ARBA00023274"/>
    </source>
</evidence>
<accession>A0A5J5ERJ1</accession>
<dbReference type="EMBL" id="VXIS01000142">
    <property type="protein sequence ID" value="KAA8901700.1"/>
    <property type="molecule type" value="Genomic_DNA"/>
</dbReference>
<dbReference type="Proteomes" id="UP000326924">
    <property type="component" value="Unassembled WGS sequence"/>
</dbReference>
<keyword evidence="5" id="KW-0687">Ribonucleoprotein</keyword>
<dbReference type="InterPro" id="IPR038340">
    <property type="entry name" value="MRP-L47_sf"/>
</dbReference>
<name>A0A5J5ERJ1_9PEZI</name>
<evidence type="ECO:0000256" key="6">
    <source>
        <dbReference type="ARBA" id="ARBA00035289"/>
    </source>
</evidence>
<dbReference type="InParanoid" id="A0A5J5ERJ1"/>
<evidence type="ECO:0000256" key="1">
    <source>
        <dbReference type="ARBA" id="ARBA00004173"/>
    </source>
</evidence>
<sequence>MSLRPVLYRRFSTCRTLSYPRITRDRNPNRGVSPLRHQAAKEPLSTEKYPLPVPAPVTSKIVTDPDHGLWGFFRDKQPLPTPEEDHAHGRHWTVAELRNKSWEDLHRLWWTCVKERNIIATQMAERKRLNPGYGEHEAQEREKVVLRTQRSIKHVLTERYYAWEEAKKLAEKDPEINLSGEGPLINVPSS</sequence>